<feature type="transmembrane region" description="Helical" evidence="1">
    <location>
        <begin position="42"/>
        <end position="62"/>
    </location>
</feature>
<evidence type="ECO:0000256" key="1">
    <source>
        <dbReference type="SAM" id="Phobius"/>
    </source>
</evidence>
<keyword evidence="3" id="KW-1185">Reference proteome</keyword>
<keyword evidence="1" id="KW-1133">Transmembrane helix</keyword>
<dbReference type="RefSeq" id="WP_111064433.1">
    <property type="nucleotide sequence ID" value="NZ_JBHUCU010000012.1"/>
</dbReference>
<dbReference type="OrthoDB" id="1440487at2"/>
<keyword evidence="1" id="KW-0812">Transmembrane</keyword>
<evidence type="ECO:0000313" key="3">
    <source>
        <dbReference type="Proteomes" id="UP000249248"/>
    </source>
</evidence>
<feature type="transmembrane region" description="Helical" evidence="1">
    <location>
        <begin position="124"/>
        <end position="144"/>
    </location>
</feature>
<name>A0A2W1MZB3_9FLAO</name>
<comment type="caution">
    <text evidence="2">The sequence shown here is derived from an EMBL/GenBank/DDBJ whole genome shotgun (WGS) entry which is preliminary data.</text>
</comment>
<reference evidence="2 3" key="1">
    <citation type="submission" date="2018-06" db="EMBL/GenBank/DDBJ databases">
        <title>The draft genome sequence of Crocinitomix sp. SM1701.</title>
        <authorList>
            <person name="Zhang X."/>
        </authorList>
    </citation>
    <scope>NUCLEOTIDE SEQUENCE [LARGE SCALE GENOMIC DNA]</scope>
    <source>
        <strain evidence="2 3">SM1701</strain>
    </source>
</reference>
<feature type="transmembrane region" description="Helical" evidence="1">
    <location>
        <begin position="15"/>
        <end position="36"/>
    </location>
</feature>
<organism evidence="2 3">
    <name type="scientific">Putridiphycobacter roseus</name>
    <dbReference type="NCBI Taxonomy" id="2219161"/>
    <lineage>
        <taxon>Bacteria</taxon>
        <taxon>Pseudomonadati</taxon>
        <taxon>Bacteroidota</taxon>
        <taxon>Flavobacteriia</taxon>
        <taxon>Flavobacteriales</taxon>
        <taxon>Crocinitomicaceae</taxon>
        <taxon>Putridiphycobacter</taxon>
    </lineage>
</organism>
<dbReference type="Proteomes" id="UP000249248">
    <property type="component" value="Unassembled WGS sequence"/>
</dbReference>
<gene>
    <name evidence="2" type="ORF">DNU06_15595</name>
</gene>
<dbReference type="AlphaFoldDB" id="A0A2W1MZB3"/>
<protein>
    <submittedName>
        <fullName evidence="2">Uncharacterized protein</fullName>
    </submittedName>
</protein>
<evidence type="ECO:0000313" key="2">
    <source>
        <dbReference type="EMBL" id="PZE15931.1"/>
    </source>
</evidence>
<dbReference type="EMBL" id="QKSB01000014">
    <property type="protein sequence ID" value="PZE15931.1"/>
    <property type="molecule type" value="Genomic_DNA"/>
</dbReference>
<sequence>MFHALHQFLKTERALYLYAGIIGLLSLSAGSILYIFQGPQYFALGLIFIGLLEVLVMFPSYFRYPIKIKQKQDLLQKEAAAFVKSEINISHQAIQTFVLLKRIYGSLFLVFSISLLLFNMSSWLSGLLFALCIHLAFAIGIDYFGEKFTKIYLSALTKQPT</sequence>
<keyword evidence="1" id="KW-0472">Membrane</keyword>
<accession>A0A2W1MZB3</accession>
<proteinExistence type="predicted"/>
<feature type="transmembrane region" description="Helical" evidence="1">
    <location>
        <begin position="99"/>
        <end position="118"/>
    </location>
</feature>